<dbReference type="Pfam" id="PF04339">
    <property type="entry name" value="FemAB_like"/>
    <property type="match status" value="1"/>
</dbReference>
<evidence type="ECO:0000313" key="2">
    <source>
        <dbReference type="Proteomes" id="UP000054262"/>
    </source>
</evidence>
<protein>
    <recommendedName>
        <fullName evidence="3">GNAT family N-acetyltransferase</fullName>
    </recommendedName>
</protein>
<evidence type="ECO:0008006" key="3">
    <source>
        <dbReference type="Google" id="ProtNLM"/>
    </source>
</evidence>
<dbReference type="Proteomes" id="UP000054262">
    <property type="component" value="Unassembled WGS sequence"/>
</dbReference>
<dbReference type="PANTHER" id="PTHR47017:SF1">
    <property type="entry name" value="ACYL-COA"/>
    <property type="match status" value="1"/>
</dbReference>
<sequence>MIEVTTNTTFSNLEAYFEHIPENTFVSYTFFNALENSFSIGKDTGWLPFPLIAREEGKAIGFLPTFIKEHSYGEYVFDWVWAEAFQKHGLSYFPKIVCSIPFTPISGPRILAKDLEVKRMLIKALEKIMHQHKISSCHFLFTNSEDQKILNESGWMHRQGVQFRWTNKNYKTYDDFLNTLSQPKRKKIKQERKKLDNLNLNVIRKTGSNILEEDLQFFYQCYCNTYAIHKSTPYLTYDFFYEIYKKISNKILLIIAYDSDGPVGSALNIFDNNNLYGRYWGAIKYIPYLHFELCYYQGQEYCIENNLSIFEGGAQGEHKLARGFEPFETYSSHYIVNEEFRDAISKFLEEEGDRMSVYTNELEERSPYKNE</sequence>
<dbReference type="Gene3D" id="3.40.630.30">
    <property type="match status" value="1"/>
</dbReference>
<keyword evidence="2" id="KW-1185">Reference proteome</keyword>
<dbReference type="SUPFAM" id="SSF55729">
    <property type="entry name" value="Acyl-CoA N-acyltransferases (Nat)"/>
    <property type="match status" value="1"/>
</dbReference>
<comment type="caution">
    <text evidence="1">The sequence shown here is derived from an EMBL/GenBank/DDBJ whole genome shotgun (WGS) entry which is preliminary data.</text>
</comment>
<accession>A0P5W4</accession>
<gene>
    <name evidence="1" type="ORF">MB2181_02585</name>
</gene>
<dbReference type="AlphaFoldDB" id="A0P5W4"/>
<proteinExistence type="predicted"/>
<evidence type="ECO:0000313" key="1">
    <source>
        <dbReference type="EMBL" id="EAV46924.1"/>
    </source>
</evidence>
<dbReference type="InterPro" id="IPR007434">
    <property type="entry name" value="FemAB-like"/>
</dbReference>
<dbReference type="PANTHER" id="PTHR47017">
    <property type="entry name" value="ACYL-COA"/>
    <property type="match status" value="1"/>
</dbReference>
<dbReference type="OrthoDB" id="9776898at2"/>
<organism evidence="1 2">
    <name type="scientific">Methylophilales bacterium HTCC2181</name>
    <dbReference type="NCBI Taxonomy" id="383631"/>
    <lineage>
        <taxon>Bacteria</taxon>
        <taxon>Pseudomonadati</taxon>
        <taxon>Pseudomonadota</taxon>
        <taxon>Betaproteobacteria</taxon>
        <taxon>Nitrosomonadales</taxon>
        <taxon>OM43 clade</taxon>
    </lineage>
</organism>
<reference evidence="1 2" key="1">
    <citation type="submission" date="2006-11" db="EMBL/GenBank/DDBJ databases">
        <authorList>
            <person name="Giovannoni S."/>
            <person name="Vergin K."/>
            <person name="Ferriera S."/>
            <person name="Johnson J."/>
            <person name="Kravitz S."/>
            <person name="Beeson K."/>
            <person name="Sutton G."/>
            <person name="Rogers Y.-H."/>
            <person name="Friedman R."/>
            <person name="Frazier M."/>
            <person name="Venter J.C."/>
        </authorList>
    </citation>
    <scope>NUCLEOTIDE SEQUENCE [LARGE SCALE GENOMIC DNA]</scope>
    <source>
        <strain evidence="1 2">HTCC2181</strain>
    </source>
</reference>
<dbReference type="InterPro" id="IPR016181">
    <property type="entry name" value="Acyl_CoA_acyltransferase"/>
</dbReference>
<dbReference type="EMBL" id="AAUX01000001">
    <property type="protein sequence ID" value="EAV46924.1"/>
    <property type="molecule type" value="Genomic_DNA"/>
</dbReference>
<name>A0P5W4_9PROT</name>